<dbReference type="Gene3D" id="3.40.50.150">
    <property type="entry name" value="Vaccinia Virus protein VP39"/>
    <property type="match status" value="1"/>
</dbReference>
<gene>
    <name evidence="5" type="ORF">E3O32_05470</name>
</gene>
<feature type="domain" description="Methyltransferase type 11" evidence="4">
    <location>
        <begin position="61"/>
        <end position="162"/>
    </location>
</feature>
<accession>A0A4R8WB32</accession>
<dbReference type="SUPFAM" id="SSF53335">
    <property type="entry name" value="S-adenosyl-L-methionine-dependent methyltransferases"/>
    <property type="match status" value="1"/>
</dbReference>
<dbReference type="Pfam" id="PF08241">
    <property type="entry name" value="Methyltransf_11"/>
    <property type="match status" value="1"/>
</dbReference>
<dbReference type="AlphaFoldDB" id="A0A4R8WB32"/>
<evidence type="ECO:0000256" key="3">
    <source>
        <dbReference type="ARBA" id="ARBA00022679"/>
    </source>
</evidence>
<name>A0A4R8WB32_9MICO</name>
<evidence type="ECO:0000256" key="1">
    <source>
        <dbReference type="ARBA" id="ARBA00008361"/>
    </source>
</evidence>
<dbReference type="GO" id="GO:0032259">
    <property type="term" value="P:methylation"/>
    <property type="evidence" value="ECO:0007669"/>
    <property type="project" value="UniProtKB-KW"/>
</dbReference>
<dbReference type="InterPro" id="IPR029063">
    <property type="entry name" value="SAM-dependent_MTases_sf"/>
</dbReference>
<proteinExistence type="inferred from homology"/>
<dbReference type="InterPro" id="IPR051052">
    <property type="entry name" value="Diverse_substrate_MTase"/>
</dbReference>
<dbReference type="EMBL" id="SOFM01000011">
    <property type="protein sequence ID" value="TFC06039.1"/>
    <property type="molecule type" value="Genomic_DNA"/>
</dbReference>
<evidence type="ECO:0000313" key="5">
    <source>
        <dbReference type="EMBL" id="TFC06039.1"/>
    </source>
</evidence>
<organism evidence="5 6">
    <name type="scientific">Cryobacterium mannosilyticum</name>
    <dbReference type="NCBI Taxonomy" id="1259190"/>
    <lineage>
        <taxon>Bacteria</taxon>
        <taxon>Bacillati</taxon>
        <taxon>Actinomycetota</taxon>
        <taxon>Actinomycetes</taxon>
        <taxon>Micrococcales</taxon>
        <taxon>Microbacteriaceae</taxon>
        <taxon>Cryobacterium</taxon>
    </lineage>
</organism>
<keyword evidence="2 5" id="KW-0489">Methyltransferase</keyword>
<comment type="caution">
    <text evidence="5">The sequence shown here is derived from an EMBL/GenBank/DDBJ whole genome shotgun (WGS) entry which is preliminary data.</text>
</comment>
<keyword evidence="3 5" id="KW-0808">Transferase</keyword>
<dbReference type="Proteomes" id="UP000297643">
    <property type="component" value="Unassembled WGS sequence"/>
</dbReference>
<protein>
    <submittedName>
        <fullName evidence="5">Class I SAM-dependent methyltransferase</fullName>
    </submittedName>
</protein>
<comment type="similarity">
    <text evidence="1">Belongs to the methyltransferase superfamily.</text>
</comment>
<dbReference type="PANTHER" id="PTHR44942:SF4">
    <property type="entry name" value="METHYLTRANSFERASE TYPE 11 DOMAIN-CONTAINING PROTEIN"/>
    <property type="match status" value="1"/>
</dbReference>
<dbReference type="PANTHER" id="PTHR44942">
    <property type="entry name" value="METHYLTRANSF_11 DOMAIN-CONTAINING PROTEIN"/>
    <property type="match status" value="1"/>
</dbReference>
<dbReference type="GO" id="GO:0008757">
    <property type="term" value="F:S-adenosylmethionine-dependent methyltransferase activity"/>
    <property type="evidence" value="ECO:0007669"/>
    <property type="project" value="InterPro"/>
</dbReference>
<evidence type="ECO:0000313" key="6">
    <source>
        <dbReference type="Proteomes" id="UP000297643"/>
    </source>
</evidence>
<keyword evidence="6" id="KW-1185">Reference proteome</keyword>
<reference evidence="5 6" key="1">
    <citation type="submission" date="2019-03" db="EMBL/GenBank/DDBJ databases">
        <title>Genomics of glacier-inhabiting Cryobacterium strains.</title>
        <authorList>
            <person name="Liu Q."/>
            <person name="Xin Y.-H."/>
        </authorList>
    </citation>
    <scope>NUCLEOTIDE SEQUENCE [LARGE SCALE GENOMIC DNA]</scope>
    <source>
        <strain evidence="5 6">RHLT2-21</strain>
    </source>
</reference>
<dbReference type="InterPro" id="IPR013216">
    <property type="entry name" value="Methyltransf_11"/>
</dbReference>
<evidence type="ECO:0000259" key="4">
    <source>
        <dbReference type="Pfam" id="PF08241"/>
    </source>
</evidence>
<evidence type="ECO:0000256" key="2">
    <source>
        <dbReference type="ARBA" id="ARBA00022603"/>
    </source>
</evidence>
<dbReference type="CDD" id="cd02440">
    <property type="entry name" value="AdoMet_MTases"/>
    <property type="match status" value="1"/>
</dbReference>
<sequence length="291" mass="30000">MTKGTCDKTERSAGVTVPDQGLFEPARVAEHYRRYLQPYLFDPWARRLVEFAGPRPGQIVLDVAAGTGAVARAAAAAVGAGGRVIASDISPAMLSALTAAVAAEPDSGAARIETLVCPATEIDLPDASVDIVFCHQGLPFMPDRVAVAREMRRVLRPGGTVAVAVWALGERLEPFDSYAEFVRRNLPDSPFARAMAGGTLSMTPDGVAAALAGGGFEQVIATRERLTVRWPTPGDEARGIAGTPFGPEIASLGPDAAAALLADLAGALAGADGATVPHPMTAVFGCGTAAR</sequence>